<proteinExistence type="predicted"/>
<evidence type="ECO:0000259" key="2">
    <source>
        <dbReference type="PROSITE" id="PS50830"/>
    </source>
</evidence>
<evidence type="ECO:0000313" key="4">
    <source>
        <dbReference type="Proteomes" id="UP000266568"/>
    </source>
</evidence>
<dbReference type="RefSeq" id="WP_119037583.1">
    <property type="nucleotide sequence ID" value="NZ_QXDC01000006.1"/>
</dbReference>
<dbReference type="Pfam" id="PF00565">
    <property type="entry name" value="SNase"/>
    <property type="match status" value="1"/>
</dbReference>
<feature type="compositionally biased region" description="Basic residues" evidence="1">
    <location>
        <begin position="9"/>
        <end position="21"/>
    </location>
</feature>
<dbReference type="AlphaFoldDB" id="A0A397NPQ6"/>
<dbReference type="Proteomes" id="UP000266568">
    <property type="component" value="Unassembled WGS sequence"/>
</dbReference>
<dbReference type="EMBL" id="QXDC01000006">
    <property type="protein sequence ID" value="RIA35431.1"/>
    <property type="molecule type" value="Genomic_DNA"/>
</dbReference>
<evidence type="ECO:0000313" key="3">
    <source>
        <dbReference type="EMBL" id="RIA35431.1"/>
    </source>
</evidence>
<comment type="caution">
    <text evidence="3">The sequence shown here is derived from an EMBL/GenBank/DDBJ whole genome shotgun (WGS) entry which is preliminary data.</text>
</comment>
<dbReference type="SUPFAM" id="SSF50199">
    <property type="entry name" value="Staphylococcal nuclease"/>
    <property type="match status" value="1"/>
</dbReference>
<protein>
    <submittedName>
        <fullName evidence="3">Nuclease-like protein</fullName>
    </submittedName>
</protein>
<organism evidence="3 4">
    <name type="scientific">Hephaestia caeni</name>
    <dbReference type="NCBI Taxonomy" id="645617"/>
    <lineage>
        <taxon>Bacteria</taxon>
        <taxon>Pseudomonadati</taxon>
        <taxon>Pseudomonadota</taxon>
        <taxon>Alphaproteobacteria</taxon>
        <taxon>Sphingomonadales</taxon>
        <taxon>Sphingomonadaceae</taxon>
        <taxon>Hephaestia</taxon>
    </lineage>
</organism>
<dbReference type="Gene3D" id="2.40.50.90">
    <property type="match status" value="1"/>
</dbReference>
<dbReference type="PROSITE" id="PS50830">
    <property type="entry name" value="TNASE_3"/>
    <property type="match status" value="1"/>
</dbReference>
<keyword evidence="4" id="KW-1185">Reference proteome</keyword>
<evidence type="ECO:0000256" key="1">
    <source>
        <dbReference type="SAM" id="MobiDB-lite"/>
    </source>
</evidence>
<accession>A0A397NPQ6</accession>
<dbReference type="OrthoDB" id="7469880at2"/>
<sequence>MRHDSDFHRARRPRRAARRRRGRGGTLVLAVAAVGLALTIAMPERARDMLDTAAAMAERVRIEADAPGTPAPAGTPMAARSFGLCFTGGGENCVVDGDTFWIDGEKVRVADIDAPETHPPRCAEEARLGKAATERLRALLDAGPVTLVAADRDVDRYGRKLRIVERDGRSLGAVLVKEGLAREWSGRRAPWC</sequence>
<feature type="domain" description="TNase-like" evidence="2">
    <location>
        <begin position="94"/>
        <end position="182"/>
    </location>
</feature>
<gene>
    <name evidence="3" type="ORF">DFR49_4208</name>
</gene>
<dbReference type="InterPro" id="IPR035437">
    <property type="entry name" value="SNase_OB-fold_sf"/>
</dbReference>
<reference evidence="3 4" key="1">
    <citation type="submission" date="2018-08" db="EMBL/GenBank/DDBJ databases">
        <title>Genomic Encyclopedia of Type Strains, Phase IV (KMG-IV): sequencing the most valuable type-strain genomes for metagenomic binning, comparative biology and taxonomic classification.</title>
        <authorList>
            <person name="Goeker M."/>
        </authorList>
    </citation>
    <scope>NUCLEOTIDE SEQUENCE [LARGE SCALE GENOMIC DNA]</scope>
    <source>
        <strain evidence="3 4">DSM 25527</strain>
    </source>
</reference>
<name>A0A397NPQ6_9SPHN</name>
<feature type="region of interest" description="Disordered" evidence="1">
    <location>
        <begin position="1"/>
        <end position="21"/>
    </location>
</feature>
<dbReference type="SMART" id="SM00318">
    <property type="entry name" value="SNc"/>
    <property type="match status" value="1"/>
</dbReference>
<dbReference type="InterPro" id="IPR016071">
    <property type="entry name" value="Staphylococal_nuclease_OB-fold"/>
</dbReference>